<evidence type="ECO:0000313" key="2">
    <source>
        <dbReference type="Proteomes" id="UP000663555"/>
    </source>
</evidence>
<dbReference type="RefSeq" id="WP_206645213.1">
    <property type="nucleotide sequence ID" value="NZ_CP071247.1"/>
</dbReference>
<accession>A0ABX7MUJ6</accession>
<protein>
    <submittedName>
        <fullName evidence="1">Uncharacterized protein</fullName>
    </submittedName>
</protein>
<organism evidence="1 2">
    <name type="scientific">Marinobacter salinisoli</name>
    <dbReference type="NCBI Taxonomy" id="2769486"/>
    <lineage>
        <taxon>Bacteria</taxon>
        <taxon>Pseudomonadati</taxon>
        <taxon>Pseudomonadota</taxon>
        <taxon>Gammaproteobacteria</taxon>
        <taxon>Pseudomonadales</taxon>
        <taxon>Marinobacteraceae</taxon>
        <taxon>Marinobacter</taxon>
    </lineage>
</organism>
<name>A0ABX7MUJ6_9GAMM</name>
<sequence>MAEIQGAGVGLVLEDFKFSHGSDLPDADGKPARIFRVGGIKSTDGRDVDITINQLYISGPDSNYGETLSPVNLGRLVNPYRIDVVDGNAIGIPDKAVLEIAAPAMVPVGQGVDCLSSSATAGSGTCASRPASDGFRGERTDIGMQMNIAVGDDRSGNINIHAKSAVIDGSYLRLWGDDGRRQMLGQFKLNFFSPEVSINACDQSGIMCGSRILMADFVLQLALGNRLQPVFFDVDGTGNFVLDVAAIRKPAAGTIGRDGKRGSSNVQAWDFYHGYYTNPEYRSSLHIGNLGVGSQNFGSARVQGMLTQYLQIRTKDLAP</sequence>
<proteinExistence type="predicted"/>
<dbReference type="EMBL" id="CP071247">
    <property type="protein sequence ID" value="QSP95979.1"/>
    <property type="molecule type" value="Genomic_DNA"/>
</dbReference>
<keyword evidence="2" id="KW-1185">Reference proteome</keyword>
<dbReference type="Proteomes" id="UP000663555">
    <property type="component" value="Chromosome"/>
</dbReference>
<evidence type="ECO:0000313" key="1">
    <source>
        <dbReference type="EMBL" id="QSP95979.1"/>
    </source>
</evidence>
<gene>
    <name evidence="1" type="ORF">LPB19_06170</name>
</gene>
<reference evidence="1 2" key="1">
    <citation type="submission" date="2021-03" db="EMBL/GenBank/DDBJ databases">
        <title>Genome sequencing of Marinobacter sp. LPB0319.</title>
        <authorList>
            <person name="Kim J."/>
        </authorList>
    </citation>
    <scope>NUCLEOTIDE SEQUENCE [LARGE SCALE GENOMIC DNA]</scope>
    <source>
        <strain evidence="1 2">LPB0319</strain>
    </source>
</reference>